<evidence type="ECO:0000313" key="2">
    <source>
        <dbReference type="EMBL" id="JAH72248.1"/>
    </source>
</evidence>
<proteinExistence type="predicted"/>
<dbReference type="AlphaFoldDB" id="A0A0E9V4V3"/>
<name>A0A0E9V4V3_ANGAN</name>
<feature type="region of interest" description="Disordered" evidence="1">
    <location>
        <begin position="1"/>
        <end position="44"/>
    </location>
</feature>
<protein>
    <submittedName>
        <fullName evidence="2">Uncharacterized protein</fullName>
    </submittedName>
</protein>
<organism evidence="2">
    <name type="scientific">Anguilla anguilla</name>
    <name type="common">European freshwater eel</name>
    <name type="synonym">Muraena anguilla</name>
    <dbReference type="NCBI Taxonomy" id="7936"/>
    <lineage>
        <taxon>Eukaryota</taxon>
        <taxon>Metazoa</taxon>
        <taxon>Chordata</taxon>
        <taxon>Craniata</taxon>
        <taxon>Vertebrata</taxon>
        <taxon>Euteleostomi</taxon>
        <taxon>Actinopterygii</taxon>
        <taxon>Neopterygii</taxon>
        <taxon>Teleostei</taxon>
        <taxon>Anguilliformes</taxon>
        <taxon>Anguillidae</taxon>
        <taxon>Anguilla</taxon>
    </lineage>
</organism>
<reference evidence="2" key="2">
    <citation type="journal article" date="2015" name="Fish Shellfish Immunol.">
        <title>Early steps in the European eel (Anguilla anguilla)-Vibrio vulnificus interaction in the gills: Role of the RtxA13 toxin.</title>
        <authorList>
            <person name="Callol A."/>
            <person name="Pajuelo D."/>
            <person name="Ebbesson L."/>
            <person name="Teles M."/>
            <person name="MacKenzie S."/>
            <person name="Amaro C."/>
        </authorList>
    </citation>
    <scope>NUCLEOTIDE SEQUENCE</scope>
</reference>
<dbReference type="EMBL" id="GBXM01036329">
    <property type="protein sequence ID" value="JAH72248.1"/>
    <property type="molecule type" value="Transcribed_RNA"/>
</dbReference>
<evidence type="ECO:0000256" key="1">
    <source>
        <dbReference type="SAM" id="MobiDB-lite"/>
    </source>
</evidence>
<accession>A0A0E9V4V3</accession>
<reference evidence="2" key="1">
    <citation type="submission" date="2014-11" db="EMBL/GenBank/DDBJ databases">
        <authorList>
            <person name="Amaro Gonzalez C."/>
        </authorList>
    </citation>
    <scope>NUCLEOTIDE SEQUENCE</scope>
</reference>
<feature type="compositionally biased region" description="Low complexity" evidence="1">
    <location>
        <begin position="11"/>
        <end position="22"/>
    </location>
</feature>
<sequence length="44" mass="4585">MASFRNLFAASSSTKTSPDGSSLGVNPLVGSHTVNPQRSAHKNK</sequence>